<dbReference type="RefSeq" id="WP_106186687.1">
    <property type="nucleotide sequence ID" value="NZ_PVTF01000002.1"/>
</dbReference>
<accession>A0A2T0THI2</accession>
<evidence type="ECO:0000313" key="3">
    <source>
        <dbReference type="Proteomes" id="UP000239494"/>
    </source>
</evidence>
<name>A0A2T0THI2_9PSEU</name>
<keyword evidence="1" id="KW-0732">Signal</keyword>
<protein>
    <submittedName>
        <fullName evidence="2">Peptidase inhibitor family I36</fullName>
    </submittedName>
</protein>
<dbReference type="Pfam" id="PF03995">
    <property type="entry name" value="Inhibitor_I36"/>
    <property type="match status" value="1"/>
</dbReference>
<evidence type="ECO:0000313" key="2">
    <source>
        <dbReference type="EMBL" id="PRY45154.1"/>
    </source>
</evidence>
<comment type="caution">
    <text evidence="2">The sequence shown here is derived from an EMBL/GenBank/DDBJ whole genome shotgun (WGS) entry which is preliminary data.</text>
</comment>
<evidence type="ECO:0000256" key="1">
    <source>
        <dbReference type="SAM" id="SignalP"/>
    </source>
</evidence>
<feature type="signal peptide" evidence="1">
    <location>
        <begin position="1"/>
        <end position="29"/>
    </location>
</feature>
<dbReference type="AlphaFoldDB" id="A0A2T0THI2"/>
<gene>
    <name evidence="2" type="ORF">CLV43_102719</name>
</gene>
<proteinExistence type="predicted"/>
<dbReference type="EMBL" id="PVTF01000002">
    <property type="protein sequence ID" value="PRY45154.1"/>
    <property type="molecule type" value="Genomic_DNA"/>
</dbReference>
<dbReference type="OrthoDB" id="1099523at2"/>
<reference evidence="2 3" key="1">
    <citation type="submission" date="2018-03" db="EMBL/GenBank/DDBJ databases">
        <title>Genomic Encyclopedia of Archaeal and Bacterial Type Strains, Phase II (KMG-II): from individual species to whole genera.</title>
        <authorList>
            <person name="Goeker M."/>
        </authorList>
    </citation>
    <scope>NUCLEOTIDE SEQUENCE [LARGE SCALE GENOMIC DNA]</scope>
    <source>
        <strain evidence="2 3">DSM 44720</strain>
    </source>
</reference>
<feature type="chain" id="PRO_5015671599" evidence="1">
    <location>
        <begin position="30"/>
        <end position="136"/>
    </location>
</feature>
<organism evidence="2 3">
    <name type="scientific">Umezawaea tangerina</name>
    <dbReference type="NCBI Taxonomy" id="84725"/>
    <lineage>
        <taxon>Bacteria</taxon>
        <taxon>Bacillati</taxon>
        <taxon>Actinomycetota</taxon>
        <taxon>Actinomycetes</taxon>
        <taxon>Pseudonocardiales</taxon>
        <taxon>Pseudonocardiaceae</taxon>
        <taxon>Umezawaea</taxon>
    </lineage>
</organism>
<dbReference type="Proteomes" id="UP000239494">
    <property type="component" value="Unassembled WGS sequence"/>
</dbReference>
<keyword evidence="3" id="KW-1185">Reference proteome</keyword>
<sequence>MSVRKLGQAAFAFVGAAMLVMSGTSAASAAVRDGNCQANEFCYYWYIDATESASDFTGTVQNYGTTQPTCYDFKGPGLGKGECIKNNAMSVWNRTSRTVRVYYNSYLEGSYQDIGAGYKGNLNSTLTNNNASHEFR</sequence>